<feature type="region of interest" description="Disordered" evidence="10">
    <location>
        <begin position="795"/>
        <end position="824"/>
    </location>
</feature>
<comment type="caution">
    <text evidence="12">The sequence shown here is derived from an EMBL/GenBank/DDBJ whole genome shotgun (WGS) entry which is preliminary data.</text>
</comment>
<evidence type="ECO:0000256" key="9">
    <source>
        <dbReference type="ARBA" id="ARBA00048679"/>
    </source>
</evidence>
<keyword evidence="7" id="KW-0067">ATP-binding</keyword>
<dbReference type="PANTHER" id="PTHR48012:SF10">
    <property type="entry name" value="FI20177P1"/>
    <property type="match status" value="1"/>
</dbReference>
<dbReference type="InParanoid" id="A0A507B1L1"/>
<dbReference type="Proteomes" id="UP000319257">
    <property type="component" value="Unassembled WGS sequence"/>
</dbReference>
<feature type="compositionally biased region" description="Low complexity" evidence="10">
    <location>
        <begin position="475"/>
        <end position="487"/>
    </location>
</feature>
<evidence type="ECO:0000313" key="12">
    <source>
        <dbReference type="EMBL" id="TPX16162.1"/>
    </source>
</evidence>
<dbReference type="CDD" id="cd06609">
    <property type="entry name" value="STKc_MST3_like"/>
    <property type="match status" value="1"/>
</dbReference>
<feature type="compositionally biased region" description="Low complexity" evidence="10">
    <location>
        <begin position="661"/>
        <end position="706"/>
    </location>
</feature>
<dbReference type="InterPro" id="IPR000719">
    <property type="entry name" value="Prot_kinase_dom"/>
</dbReference>
<dbReference type="GeneID" id="41971604"/>
<dbReference type="RefSeq" id="XP_030997873.1">
    <property type="nucleotide sequence ID" value="XM_031138537.1"/>
</dbReference>
<keyword evidence="4" id="KW-0808">Transferase</keyword>
<dbReference type="FunFam" id="1.10.510.10:FF:000499">
    <property type="entry name" value="Serine/threonine-protein kinase KIC1"/>
    <property type="match status" value="1"/>
</dbReference>
<keyword evidence="6" id="KW-0418">Kinase</keyword>
<evidence type="ECO:0000256" key="5">
    <source>
        <dbReference type="ARBA" id="ARBA00022741"/>
    </source>
</evidence>
<dbReference type="AlphaFoldDB" id="A0A507B1L1"/>
<feature type="compositionally biased region" description="Low complexity" evidence="10">
    <location>
        <begin position="747"/>
        <end position="759"/>
    </location>
</feature>
<comment type="catalytic activity">
    <reaction evidence="9">
        <text>L-seryl-[protein] + ATP = O-phospho-L-seryl-[protein] + ADP + H(+)</text>
        <dbReference type="Rhea" id="RHEA:17989"/>
        <dbReference type="Rhea" id="RHEA-COMP:9863"/>
        <dbReference type="Rhea" id="RHEA-COMP:11604"/>
        <dbReference type="ChEBI" id="CHEBI:15378"/>
        <dbReference type="ChEBI" id="CHEBI:29999"/>
        <dbReference type="ChEBI" id="CHEBI:30616"/>
        <dbReference type="ChEBI" id="CHEBI:83421"/>
        <dbReference type="ChEBI" id="CHEBI:456216"/>
        <dbReference type="EC" id="2.7.11.1"/>
    </reaction>
</comment>
<dbReference type="GO" id="GO:0005524">
    <property type="term" value="F:ATP binding"/>
    <property type="evidence" value="ECO:0007669"/>
    <property type="project" value="UniProtKB-KW"/>
</dbReference>
<dbReference type="SMART" id="SM00220">
    <property type="entry name" value="S_TKc"/>
    <property type="match status" value="1"/>
</dbReference>
<dbReference type="Pfam" id="PF00069">
    <property type="entry name" value="Pkinase"/>
    <property type="match status" value="1"/>
</dbReference>
<evidence type="ECO:0000256" key="7">
    <source>
        <dbReference type="ARBA" id="ARBA00022840"/>
    </source>
</evidence>
<evidence type="ECO:0000256" key="4">
    <source>
        <dbReference type="ARBA" id="ARBA00022679"/>
    </source>
</evidence>
<dbReference type="PANTHER" id="PTHR48012">
    <property type="entry name" value="STERILE20-LIKE KINASE, ISOFORM B-RELATED"/>
    <property type="match status" value="1"/>
</dbReference>
<feature type="compositionally biased region" description="Low complexity" evidence="10">
    <location>
        <begin position="728"/>
        <end position="738"/>
    </location>
</feature>
<evidence type="ECO:0000256" key="1">
    <source>
        <dbReference type="ARBA" id="ARBA00008874"/>
    </source>
</evidence>
<evidence type="ECO:0000256" key="6">
    <source>
        <dbReference type="ARBA" id="ARBA00022777"/>
    </source>
</evidence>
<keyword evidence="5" id="KW-0547">Nucleotide-binding</keyword>
<feature type="region of interest" description="Disordered" evidence="10">
    <location>
        <begin position="611"/>
        <end position="771"/>
    </location>
</feature>
<feature type="compositionally biased region" description="Polar residues" evidence="10">
    <location>
        <begin position="511"/>
        <end position="525"/>
    </location>
</feature>
<dbReference type="STRING" id="1093900.A0A507B1L1"/>
<dbReference type="EC" id="2.7.11.1" evidence="2"/>
<evidence type="ECO:0000256" key="10">
    <source>
        <dbReference type="SAM" id="MobiDB-lite"/>
    </source>
</evidence>
<evidence type="ECO:0000256" key="3">
    <source>
        <dbReference type="ARBA" id="ARBA00022527"/>
    </source>
</evidence>
<dbReference type="OrthoDB" id="248923at2759"/>
<reference evidence="12 13" key="1">
    <citation type="submission" date="2019-06" db="EMBL/GenBank/DDBJ databases">
        <title>Draft genome sequence of the filamentous fungus Phialemoniopsis curvata isolated from diesel fuel.</title>
        <authorList>
            <person name="Varaljay V.A."/>
            <person name="Lyon W.J."/>
            <person name="Crouch A.L."/>
            <person name="Drake C.E."/>
            <person name="Hollomon J.M."/>
            <person name="Nadeau L.J."/>
            <person name="Nunn H.S."/>
            <person name="Stevenson B.S."/>
            <person name="Bojanowski C.L."/>
            <person name="Crookes-Goodson W.J."/>
        </authorList>
    </citation>
    <scope>NUCLEOTIDE SEQUENCE [LARGE SCALE GENOMIC DNA]</scope>
    <source>
        <strain evidence="12 13">D216</strain>
    </source>
</reference>
<name>A0A507B1L1_9PEZI</name>
<gene>
    <name evidence="12" type="ORF">E0L32_004157</name>
</gene>
<dbReference type="SUPFAM" id="SSF56112">
    <property type="entry name" value="Protein kinase-like (PK-like)"/>
    <property type="match status" value="1"/>
</dbReference>
<keyword evidence="3" id="KW-0723">Serine/threonine-protein kinase</keyword>
<dbReference type="GO" id="GO:0005737">
    <property type="term" value="C:cytoplasm"/>
    <property type="evidence" value="ECO:0007669"/>
    <property type="project" value="TreeGrafter"/>
</dbReference>
<dbReference type="InterPro" id="IPR050629">
    <property type="entry name" value="STE20/SPS1-PAK"/>
</dbReference>
<evidence type="ECO:0000313" key="13">
    <source>
        <dbReference type="Proteomes" id="UP000319257"/>
    </source>
</evidence>
<comment type="similarity">
    <text evidence="1">Belongs to the protein kinase superfamily. STE Ser/Thr protein kinase family. STE20 subfamily.</text>
</comment>
<dbReference type="EMBL" id="SKBQ01000019">
    <property type="protein sequence ID" value="TPX16162.1"/>
    <property type="molecule type" value="Genomic_DNA"/>
</dbReference>
<sequence>MRETSIWRDASPFHFAPDLPILTSKTPLTFETKDTHLPALSLLRPAVFEAESGRAPRQQPGRLCLIYNQATYCPDAAHDCTDCPRSNPRPSLAVNLVSKGLPRSTWEREDIAQTMADREYHDDGEGSLDPELLYSKEYCIGTSAHNTAGLAAGKHSSLTAHADMQVEEALARSTKAIKIIDIESAEDEVEDIIQEIAILSELQSPYVTKYYGSYAKGAELWIVMEFCSGGSCADLMKPGLIGEDYIAIIVRELLLGLDYLHSDKKLHRDVKAANVLLSSNGQVKLADFGVSGQLSATMTKKNTFVGTPFWMAPEVIKQSGYDHKADIWSLGITALELANGEPPYADIHPMKVLFLIPKNPPPRLEGNFTKAFKDFIEVCLQRDPRERPTARDLLKHPFVRRAKKTTYLTELIERHSRWCAAHRGGEDEEAYDDEQHLAGEREPVNEDMWDFGTVRLVGDRGNLVHRPGLNAMDESATNARSGEAAAAARRDPSATSPTKTAAFERDRDTLKASNAAGTSRQTSPQRKPVPGMAAAQSPAKVPLPSSPARNHGTAAAAAAAARDPETPRPPPQFHRLVPESPAGQSSPDYDRVLQEQLQRDMGHLNLAPAIQSSPQQQQQQQQHQLVSKSSRQSMQGSQQQQRSTSRTGAMKLPEIPPYRGPQPSQQQQQPLQKLSSQQVPSLQPQSRQPLQQQQQQRPVPTQQQLSNQNINPLTSKEVPRGPLPAAAPPLSSASSSSSHAGTPELGSTATAAAAASTPPLSFPSPAPANPNGELDALNDVIFPALEEALKRRQIRLGGGGGGGTEEQQGPAPAPTPRQQRAEAAHEKIRRLVYKLAHVCKEIDHYDKAEPVGMGKDVGTFLEGLLEEILVRVEPLDEDEV</sequence>
<feature type="compositionally biased region" description="Low complexity" evidence="10">
    <location>
        <begin position="611"/>
        <end position="648"/>
    </location>
</feature>
<keyword evidence="13" id="KW-1185">Reference proteome</keyword>
<protein>
    <recommendedName>
        <fullName evidence="2">non-specific serine/threonine protein kinase</fullName>
        <ecNumber evidence="2">2.7.11.1</ecNumber>
    </recommendedName>
</protein>
<dbReference type="PROSITE" id="PS50011">
    <property type="entry name" value="PROTEIN_KINASE_DOM"/>
    <property type="match status" value="1"/>
</dbReference>
<dbReference type="GO" id="GO:0004674">
    <property type="term" value="F:protein serine/threonine kinase activity"/>
    <property type="evidence" value="ECO:0007669"/>
    <property type="project" value="UniProtKB-KW"/>
</dbReference>
<dbReference type="Gene3D" id="1.10.510.10">
    <property type="entry name" value="Transferase(Phosphotransferase) domain 1"/>
    <property type="match status" value="1"/>
</dbReference>
<evidence type="ECO:0000256" key="2">
    <source>
        <dbReference type="ARBA" id="ARBA00012513"/>
    </source>
</evidence>
<accession>A0A507B1L1</accession>
<feature type="domain" description="Protein kinase" evidence="11">
    <location>
        <begin position="134"/>
        <end position="399"/>
    </location>
</feature>
<evidence type="ECO:0000256" key="8">
    <source>
        <dbReference type="ARBA" id="ARBA00047899"/>
    </source>
</evidence>
<feature type="region of interest" description="Disordered" evidence="10">
    <location>
        <begin position="467"/>
        <end position="588"/>
    </location>
</feature>
<dbReference type="InterPro" id="IPR011009">
    <property type="entry name" value="Kinase-like_dom_sf"/>
</dbReference>
<evidence type="ECO:0000259" key="11">
    <source>
        <dbReference type="PROSITE" id="PS50011"/>
    </source>
</evidence>
<comment type="catalytic activity">
    <reaction evidence="8">
        <text>L-threonyl-[protein] + ATP = O-phospho-L-threonyl-[protein] + ADP + H(+)</text>
        <dbReference type="Rhea" id="RHEA:46608"/>
        <dbReference type="Rhea" id="RHEA-COMP:11060"/>
        <dbReference type="Rhea" id="RHEA-COMP:11605"/>
        <dbReference type="ChEBI" id="CHEBI:15378"/>
        <dbReference type="ChEBI" id="CHEBI:30013"/>
        <dbReference type="ChEBI" id="CHEBI:30616"/>
        <dbReference type="ChEBI" id="CHEBI:61977"/>
        <dbReference type="ChEBI" id="CHEBI:456216"/>
        <dbReference type="EC" id="2.7.11.1"/>
    </reaction>
</comment>
<organism evidence="12 13">
    <name type="scientific">Thyridium curvatum</name>
    <dbReference type="NCBI Taxonomy" id="1093900"/>
    <lineage>
        <taxon>Eukaryota</taxon>
        <taxon>Fungi</taxon>
        <taxon>Dikarya</taxon>
        <taxon>Ascomycota</taxon>
        <taxon>Pezizomycotina</taxon>
        <taxon>Sordariomycetes</taxon>
        <taxon>Sordariomycetidae</taxon>
        <taxon>Thyridiales</taxon>
        <taxon>Thyridiaceae</taxon>
        <taxon>Thyridium</taxon>
    </lineage>
</organism>
<proteinExistence type="inferred from homology"/>